<proteinExistence type="predicted"/>
<dbReference type="GeneID" id="66553947"/>
<dbReference type="KEGG" id="fpc:FPSM_00354"/>
<dbReference type="Proteomes" id="UP000596329">
    <property type="component" value="Chromosome"/>
</dbReference>
<dbReference type="KEGG" id="fpq:IB65_01465"/>
<name>A0A075SA20_FLAPS</name>
<evidence type="ECO:0000313" key="2">
    <source>
        <dbReference type="Proteomes" id="UP000596329"/>
    </source>
</evidence>
<dbReference type="RefSeq" id="WP_011962489.1">
    <property type="nucleotide sequence ID" value="NZ_BCNG01000021.1"/>
</dbReference>
<dbReference type="EMBL" id="CP059075">
    <property type="protein sequence ID" value="QRE04568.1"/>
    <property type="molecule type" value="Genomic_DNA"/>
</dbReference>
<dbReference type="KEGG" id="fpk:IA06_01520"/>
<dbReference type="KEGG" id="fpw:IA04_01465"/>
<dbReference type="AlphaFoldDB" id="A0A075SA20"/>
<dbReference type="KEGG" id="fpv:IA03_01530"/>
<reference evidence="1 2" key="1">
    <citation type="submission" date="2020-07" db="EMBL/GenBank/DDBJ databases">
        <title>Genomic characterization of Flavobacterium psychrophilum strains.</title>
        <authorList>
            <person name="Castillo D."/>
            <person name="Jorgensen J."/>
            <person name="Middelboe M."/>
        </authorList>
    </citation>
    <scope>NUCLEOTIDE SEQUENCE [LARGE SCALE GENOMIC DNA]</scope>
    <source>
        <strain evidence="1 2">FPS-R7</strain>
    </source>
</reference>
<evidence type="ECO:0000313" key="1">
    <source>
        <dbReference type="EMBL" id="QRE04568.1"/>
    </source>
</evidence>
<gene>
    <name evidence="1" type="ORF">H0H26_02915</name>
</gene>
<sequence length="65" mass="7380">MCKDRKKQRSASNAVILKILAEKYGVTEQYVRVCVKGFSESDKAAEIQADYKVVKEQITNISKQL</sequence>
<protein>
    <submittedName>
        <fullName evidence="1">Uncharacterized protein</fullName>
    </submittedName>
</protein>
<accession>A0A075SA20</accession>
<organism evidence="1 2">
    <name type="scientific">Flavobacterium psychrophilum</name>
    <dbReference type="NCBI Taxonomy" id="96345"/>
    <lineage>
        <taxon>Bacteria</taxon>
        <taxon>Pseudomonadati</taxon>
        <taxon>Bacteroidota</taxon>
        <taxon>Flavobacteriia</taxon>
        <taxon>Flavobacteriales</taxon>
        <taxon>Flavobacteriaceae</taxon>
        <taxon>Flavobacterium</taxon>
    </lineage>
</organism>